<dbReference type="GO" id="GO:0051539">
    <property type="term" value="F:4 iron, 4 sulfur cluster binding"/>
    <property type="evidence" value="ECO:0007669"/>
    <property type="project" value="TreeGrafter"/>
</dbReference>
<evidence type="ECO:0000256" key="1">
    <source>
        <dbReference type="ARBA" id="ARBA00007888"/>
    </source>
</evidence>
<sequence length="342" mass="37551">MPEEYVLMEVCGTHTVNIFRFGLRKLLPPEVRLLSGPGCPVCVMPQEEIDFLVELVGDPGVTLCVFGDLIKVPGSRGSLREARARGARVRIIYSPLEAVQVAEEEPARRVVLVGVGFETTAPAHAVALLEARKRRLKNFCFFSALRTMPPALRALLSDSSLSLHGLLLPGHVSAVIGSHPYAFIPRDFGLPGVITGFEPRDILEGLLILLKLIKEGKATIEIQYSRVVRPEGNPWGQRLLKEVFRPVEGRWRGLGNIPESKLIPGPDYEDLSAEEVFGVRLRPSPEPPGCRCGEVLRARILPPECPLFGRLCTPENPVGPCMVSSEGSCAAYFRFESQGQTI</sequence>
<comment type="caution">
    <text evidence="4">The sequence shown here is derived from an EMBL/GenBank/DDBJ whole genome shotgun (WGS) entry which is preliminary data.</text>
</comment>
<name>A0A7C3H209_9BACT</name>
<dbReference type="InterPro" id="IPR042244">
    <property type="entry name" value="HypD_2_sf"/>
</dbReference>
<comment type="similarity">
    <text evidence="1">Belongs to the HypD family.</text>
</comment>
<dbReference type="Gene3D" id="6.10.20.100">
    <property type="match status" value="1"/>
</dbReference>
<accession>A0A7C3H209</accession>
<evidence type="ECO:0000256" key="2">
    <source>
        <dbReference type="ARBA" id="ARBA00022723"/>
    </source>
</evidence>
<gene>
    <name evidence="4" type="primary">hypD</name>
    <name evidence="4" type="ORF">ENJ40_08850</name>
</gene>
<evidence type="ECO:0000256" key="3">
    <source>
        <dbReference type="ARBA" id="ARBA00023004"/>
    </source>
</evidence>
<dbReference type="Proteomes" id="UP000886043">
    <property type="component" value="Unassembled WGS sequence"/>
</dbReference>
<proteinExistence type="inferred from homology"/>
<evidence type="ECO:0000313" key="4">
    <source>
        <dbReference type="EMBL" id="HFC98546.1"/>
    </source>
</evidence>
<dbReference type="GO" id="GO:0051604">
    <property type="term" value="P:protein maturation"/>
    <property type="evidence" value="ECO:0007669"/>
    <property type="project" value="TreeGrafter"/>
</dbReference>
<dbReference type="GO" id="GO:0070025">
    <property type="term" value="F:carbon monoxide binding"/>
    <property type="evidence" value="ECO:0007669"/>
    <property type="project" value="TreeGrafter"/>
</dbReference>
<dbReference type="InterPro" id="IPR002780">
    <property type="entry name" value="Hyd_form_HypD"/>
</dbReference>
<dbReference type="PANTHER" id="PTHR30149">
    <property type="entry name" value="HYDROGENASE PROTEIN ASSEMBLY PROTEIN HYPD"/>
    <property type="match status" value="1"/>
</dbReference>
<dbReference type="InterPro" id="IPR042243">
    <property type="entry name" value="HypD_1"/>
</dbReference>
<keyword evidence="3" id="KW-0408">Iron</keyword>
<protein>
    <submittedName>
        <fullName evidence="4">Hydrogenase formation protein HypD</fullName>
    </submittedName>
</protein>
<dbReference type="Pfam" id="PF01924">
    <property type="entry name" value="HypD"/>
    <property type="match status" value="1"/>
</dbReference>
<dbReference type="Gene3D" id="3.40.50.11750">
    <property type="entry name" value="HypD, alpha/beta domain 1"/>
    <property type="match status" value="2"/>
</dbReference>
<dbReference type="PANTHER" id="PTHR30149:SF0">
    <property type="entry name" value="HYDROGENASE MATURATION FACTOR HYPD"/>
    <property type="match status" value="1"/>
</dbReference>
<dbReference type="NCBIfam" id="TIGR00075">
    <property type="entry name" value="hypD"/>
    <property type="match status" value="1"/>
</dbReference>
<dbReference type="EMBL" id="DRMH01000118">
    <property type="protein sequence ID" value="HFC98546.1"/>
    <property type="molecule type" value="Genomic_DNA"/>
</dbReference>
<keyword evidence="2" id="KW-0479">Metal-binding</keyword>
<dbReference type="PIRSF" id="PIRSF005622">
    <property type="entry name" value="Hydrgn_mat_hypD"/>
    <property type="match status" value="1"/>
</dbReference>
<dbReference type="AlphaFoldDB" id="A0A7C3H209"/>
<organism evidence="4">
    <name type="scientific">Thermosulfurimonas dismutans</name>
    <dbReference type="NCBI Taxonomy" id="999894"/>
    <lineage>
        <taxon>Bacteria</taxon>
        <taxon>Pseudomonadati</taxon>
        <taxon>Thermodesulfobacteriota</taxon>
        <taxon>Thermodesulfobacteria</taxon>
        <taxon>Thermodesulfobacteriales</taxon>
        <taxon>Thermodesulfobacteriaceae</taxon>
        <taxon>Thermosulfurimonas</taxon>
    </lineage>
</organism>
<dbReference type="GO" id="GO:0005506">
    <property type="term" value="F:iron ion binding"/>
    <property type="evidence" value="ECO:0007669"/>
    <property type="project" value="TreeGrafter"/>
</dbReference>
<reference evidence="4" key="1">
    <citation type="journal article" date="2020" name="mSystems">
        <title>Genome- and Community-Level Interaction Insights into Carbon Utilization and Element Cycling Functions of Hydrothermarchaeota in Hydrothermal Sediment.</title>
        <authorList>
            <person name="Zhou Z."/>
            <person name="Liu Y."/>
            <person name="Xu W."/>
            <person name="Pan J."/>
            <person name="Luo Z.H."/>
            <person name="Li M."/>
        </authorList>
    </citation>
    <scope>NUCLEOTIDE SEQUENCE [LARGE SCALE GENOMIC DNA]</scope>
    <source>
        <strain evidence="4">HyVt-483</strain>
    </source>
</reference>